<dbReference type="EMBL" id="VSSQ01068276">
    <property type="protein sequence ID" value="MPN20493.1"/>
    <property type="molecule type" value="Genomic_DNA"/>
</dbReference>
<evidence type="ECO:0000259" key="1">
    <source>
        <dbReference type="PROSITE" id="PS51918"/>
    </source>
</evidence>
<accession>A0A645G9A1</accession>
<dbReference type="GO" id="GO:0016491">
    <property type="term" value="F:oxidoreductase activity"/>
    <property type="evidence" value="ECO:0007669"/>
    <property type="project" value="UniProtKB-KW"/>
</dbReference>
<reference evidence="2" key="1">
    <citation type="submission" date="2019-08" db="EMBL/GenBank/DDBJ databases">
        <authorList>
            <person name="Kucharzyk K."/>
            <person name="Murdoch R.W."/>
            <person name="Higgins S."/>
            <person name="Loffler F."/>
        </authorList>
    </citation>
    <scope>NUCLEOTIDE SEQUENCE</scope>
</reference>
<sequence length="268" mass="30962">MNRFSVGVQSFDNTLLKRIGRGHSAEEARQTLHGIQSCDVKNWNLDFIYGLPGQTLHQWSDTLQEAIKWQPSHLSLYNLIVEEGTPFGFMQDAGSLVLPSEDEQYAMMEVADALMQKAGYEHYEISNYAKAGFQCKHNLLYWQNREYLGVGTSAYSFLDHHRFAHTSSVKEYIHHWQEHNSPLVSEDEFTTPDIELTETILMGLRLMQGVSYQEVNRRFGIHFQERFREAIATGIQRQWLEETSQGYLRLTPQAIPIGNQVSLLFLKD</sequence>
<organism evidence="2">
    <name type="scientific">bioreactor metagenome</name>
    <dbReference type="NCBI Taxonomy" id="1076179"/>
    <lineage>
        <taxon>unclassified sequences</taxon>
        <taxon>metagenomes</taxon>
        <taxon>ecological metagenomes</taxon>
    </lineage>
</organism>
<protein>
    <submittedName>
        <fullName evidence="2">Oxygen-independent coproporphyrinogen-III oxidase-like protein</fullName>
        <ecNumber evidence="2">1.3.99.-</ecNumber>
    </submittedName>
</protein>
<dbReference type="Pfam" id="PF06969">
    <property type="entry name" value="HemN_C"/>
    <property type="match status" value="1"/>
</dbReference>
<feature type="domain" description="Radical SAM core" evidence="1">
    <location>
        <begin position="1"/>
        <end position="121"/>
    </location>
</feature>
<name>A0A645G9A1_9ZZZZ</name>
<dbReference type="GO" id="GO:0005737">
    <property type="term" value="C:cytoplasm"/>
    <property type="evidence" value="ECO:0007669"/>
    <property type="project" value="TreeGrafter"/>
</dbReference>
<dbReference type="EC" id="1.3.99.-" evidence="2"/>
<keyword evidence="2" id="KW-0560">Oxidoreductase</keyword>
<dbReference type="GO" id="GO:0051539">
    <property type="term" value="F:4 iron, 4 sulfur cluster binding"/>
    <property type="evidence" value="ECO:0007669"/>
    <property type="project" value="TreeGrafter"/>
</dbReference>
<dbReference type="InterPro" id="IPR058240">
    <property type="entry name" value="rSAM_sf"/>
</dbReference>
<dbReference type="Gene3D" id="3.30.750.200">
    <property type="match status" value="1"/>
</dbReference>
<dbReference type="AlphaFoldDB" id="A0A645G9A1"/>
<dbReference type="PANTHER" id="PTHR13932">
    <property type="entry name" value="COPROPORPHYRINIGEN III OXIDASE"/>
    <property type="match status" value="1"/>
</dbReference>
<dbReference type="SUPFAM" id="SSF102114">
    <property type="entry name" value="Radical SAM enzymes"/>
    <property type="match status" value="1"/>
</dbReference>
<gene>
    <name evidence="2" type="primary">hemN_55</name>
    <name evidence="2" type="ORF">SDC9_167872</name>
</gene>
<comment type="caution">
    <text evidence="2">The sequence shown here is derived from an EMBL/GenBank/DDBJ whole genome shotgun (WGS) entry which is preliminary data.</text>
</comment>
<dbReference type="Pfam" id="PF04055">
    <property type="entry name" value="Radical_SAM"/>
    <property type="match status" value="1"/>
</dbReference>
<dbReference type="InterPro" id="IPR007197">
    <property type="entry name" value="rSAM"/>
</dbReference>
<dbReference type="PANTHER" id="PTHR13932:SF5">
    <property type="entry name" value="RADICAL S-ADENOSYL METHIONINE DOMAIN-CONTAINING PROTEIN 1, MITOCHONDRIAL"/>
    <property type="match status" value="1"/>
</dbReference>
<evidence type="ECO:0000313" key="2">
    <source>
        <dbReference type="EMBL" id="MPN20493.1"/>
    </source>
</evidence>
<dbReference type="PROSITE" id="PS51918">
    <property type="entry name" value="RADICAL_SAM"/>
    <property type="match status" value="1"/>
</dbReference>
<dbReference type="GO" id="GO:0006779">
    <property type="term" value="P:porphyrin-containing compound biosynthetic process"/>
    <property type="evidence" value="ECO:0007669"/>
    <property type="project" value="TreeGrafter"/>
</dbReference>
<dbReference type="InterPro" id="IPR034505">
    <property type="entry name" value="Coproporphyrinogen-III_oxidase"/>
</dbReference>
<proteinExistence type="predicted"/>
<dbReference type="InterPro" id="IPR010723">
    <property type="entry name" value="HemN_C"/>
</dbReference>